<name>A0A118HLL4_9BURK</name>
<reference evidence="1 2" key="1">
    <citation type="submission" date="2015-11" db="EMBL/GenBank/DDBJ databases">
        <title>Expanding the genomic diversity of Burkholderia species for the development of highly accurate diagnostics.</title>
        <authorList>
            <person name="Sahl J."/>
            <person name="Keim P."/>
            <person name="Wagner D."/>
        </authorList>
    </citation>
    <scope>NUCLEOTIDE SEQUENCE [LARGE SCALE GENOMIC DNA]</scope>
    <source>
        <strain evidence="1 2">MSMB2036</strain>
    </source>
</reference>
<gene>
    <name evidence="1" type="ORF">WJ33_36955</name>
</gene>
<comment type="caution">
    <text evidence="1">The sequence shown here is derived from an EMBL/GenBank/DDBJ whole genome shotgun (WGS) entry which is preliminary data.</text>
</comment>
<evidence type="ECO:0000313" key="1">
    <source>
        <dbReference type="EMBL" id="KVG56419.1"/>
    </source>
</evidence>
<protein>
    <submittedName>
        <fullName evidence="1">Uncharacterized protein</fullName>
    </submittedName>
</protein>
<dbReference type="AlphaFoldDB" id="A0A118HLL4"/>
<dbReference type="EMBL" id="LOXM01000255">
    <property type="protein sequence ID" value="KVG56419.1"/>
    <property type="molecule type" value="Genomic_DNA"/>
</dbReference>
<dbReference type="Proteomes" id="UP000064029">
    <property type="component" value="Unassembled WGS sequence"/>
</dbReference>
<evidence type="ECO:0000313" key="2">
    <source>
        <dbReference type="Proteomes" id="UP000064029"/>
    </source>
</evidence>
<sequence>MNPFMRLRPSLRRYAAHLNRKQRRAWMLARLQRSPRVAISSAHLPRAVARTYAYVSVGGK</sequence>
<proteinExistence type="predicted"/>
<organism evidence="1 2">
    <name type="scientific">Burkholderia ubonensis</name>
    <dbReference type="NCBI Taxonomy" id="101571"/>
    <lineage>
        <taxon>Bacteria</taxon>
        <taxon>Pseudomonadati</taxon>
        <taxon>Pseudomonadota</taxon>
        <taxon>Betaproteobacteria</taxon>
        <taxon>Burkholderiales</taxon>
        <taxon>Burkholderiaceae</taxon>
        <taxon>Burkholderia</taxon>
        <taxon>Burkholderia cepacia complex</taxon>
    </lineage>
</organism>
<accession>A0A118HLL4</accession>